<dbReference type="Proteomes" id="UP000305778">
    <property type="component" value="Unassembled WGS sequence"/>
</dbReference>
<comment type="caution">
    <text evidence="2">The sequence shown here is derived from an EMBL/GenBank/DDBJ whole genome shotgun (WGS) entry which is preliminary data.</text>
</comment>
<feature type="region of interest" description="Disordered" evidence="1">
    <location>
        <begin position="1"/>
        <end position="21"/>
    </location>
</feature>
<evidence type="ECO:0000256" key="1">
    <source>
        <dbReference type="SAM" id="MobiDB-lite"/>
    </source>
</evidence>
<reference evidence="2 3" key="1">
    <citation type="submission" date="2019-04" db="EMBL/GenBank/DDBJ databases">
        <title>Streptomyces oryziradicis sp. nov., a novel actinomycete isolated from rhizosphere soil of rice (Oryza sativa L.).</title>
        <authorList>
            <person name="Li C."/>
        </authorList>
    </citation>
    <scope>NUCLEOTIDE SEQUENCE [LARGE SCALE GENOMIC DNA]</scope>
    <source>
        <strain evidence="2 3">NEAU-C40</strain>
    </source>
</reference>
<evidence type="ECO:0000313" key="2">
    <source>
        <dbReference type="EMBL" id="TKA11947.1"/>
    </source>
</evidence>
<dbReference type="AlphaFoldDB" id="A0A4U0SV43"/>
<name>A0A4U0SV43_9ACTN</name>
<proteinExistence type="predicted"/>
<sequence length="119" mass="13338">MKVRFKGSAGMDQGVREGSDALSPGAEYTVLEVSCQADGPNRFRIEYSDSELPPLFDSRLFEILDSEFHASWELSLEWDGSLTIGPAAWSVSGFWEDFMDGDGRAVEIYRSERARMMGE</sequence>
<organism evidence="2 3">
    <name type="scientific">Actinacidiphila oryziradicis</name>
    <dbReference type="NCBI Taxonomy" id="2571141"/>
    <lineage>
        <taxon>Bacteria</taxon>
        <taxon>Bacillati</taxon>
        <taxon>Actinomycetota</taxon>
        <taxon>Actinomycetes</taxon>
        <taxon>Kitasatosporales</taxon>
        <taxon>Streptomycetaceae</taxon>
        <taxon>Actinacidiphila</taxon>
    </lineage>
</organism>
<dbReference type="OrthoDB" id="4192092at2"/>
<gene>
    <name evidence="2" type="ORF">FCI23_09010</name>
</gene>
<keyword evidence="3" id="KW-1185">Reference proteome</keyword>
<dbReference type="EMBL" id="SUMC01000006">
    <property type="protein sequence ID" value="TKA11947.1"/>
    <property type="molecule type" value="Genomic_DNA"/>
</dbReference>
<protein>
    <submittedName>
        <fullName evidence="2">Uncharacterized protein</fullName>
    </submittedName>
</protein>
<evidence type="ECO:0000313" key="3">
    <source>
        <dbReference type="Proteomes" id="UP000305778"/>
    </source>
</evidence>
<accession>A0A4U0SV43</accession>
<dbReference type="RefSeq" id="WP_136722943.1">
    <property type="nucleotide sequence ID" value="NZ_SUMC01000006.1"/>
</dbReference>